<protein>
    <submittedName>
        <fullName evidence="1">Uncharacterized protein</fullName>
    </submittedName>
</protein>
<dbReference type="AlphaFoldDB" id="A0A9X2EHI0"/>
<gene>
    <name evidence="1" type="ORF">NDO55_09830</name>
</gene>
<dbReference type="Proteomes" id="UP001155128">
    <property type="component" value="Unassembled WGS sequence"/>
</dbReference>
<accession>A0A9X2EHI0</accession>
<organism evidence="1 2">
    <name type="scientific">Sphingomicrobium sediminis</name>
    <dbReference type="NCBI Taxonomy" id="2950949"/>
    <lineage>
        <taxon>Bacteria</taxon>
        <taxon>Pseudomonadati</taxon>
        <taxon>Pseudomonadota</taxon>
        <taxon>Alphaproteobacteria</taxon>
        <taxon>Sphingomonadales</taxon>
        <taxon>Sphingomonadaceae</taxon>
        <taxon>Sphingomicrobium</taxon>
    </lineage>
</organism>
<name>A0A9X2EHI0_9SPHN</name>
<sequence length="154" mass="17419">MTAVANGETPDEHMFERPGLFATAHMPLDEPTKLLIRARYGDDSAYIYDRMGRLTARLDDNIQAFQSQWGRLSRVDPRLGQVTQNDRDSVREVAGIMRASLLNIEGTADGIEELVGRMGLKPAVFGEEGRLVENCDEFRTTKRMFLDLDDLEQL</sequence>
<evidence type="ECO:0000313" key="1">
    <source>
        <dbReference type="EMBL" id="MCM8558120.1"/>
    </source>
</evidence>
<proteinExistence type="predicted"/>
<dbReference type="EMBL" id="JAMSHT010000001">
    <property type="protein sequence ID" value="MCM8558120.1"/>
    <property type="molecule type" value="Genomic_DNA"/>
</dbReference>
<keyword evidence="2" id="KW-1185">Reference proteome</keyword>
<comment type="caution">
    <text evidence="1">The sequence shown here is derived from an EMBL/GenBank/DDBJ whole genome shotgun (WGS) entry which is preliminary data.</text>
</comment>
<reference evidence="1" key="1">
    <citation type="submission" date="2022-06" db="EMBL/GenBank/DDBJ databases">
        <title>Sphingomicrobium sedimins sp. nov., a marine bacterium isolated from tidal flat.</title>
        <authorList>
            <person name="Kim C.-H."/>
            <person name="Yoo Y."/>
            <person name="Kim J.-J."/>
        </authorList>
    </citation>
    <scope>NUCLEOTIDE SEQUENCE</scope>
    <source>
        <strain evidence="1">GRR-S6-50</strain>
    </source>
</reference>
<evidence type="ECO:0000313" key="2">
    <source>
        <dbReference type="Proteomes" id="UP001155128"/>
    </source>
</evidence>
<dbReference type="RefSeq" id="WP_252114785.1">
    <property type="nucleotide sequence ID" value="NZ_JAMSHT010000001.1"/>
</dbReference>